<protein>
    <recommendedName>
        <fullName evidence="1">Polysaccharide pyruvyl transferase domain-containing protein</fullName>
    </recommendedName>
</protein>
<dbReference type="OrthoDB" id="5242601at2"/>
<organism evidence="2 3">
    <name type="scientific">Paragemmobacter aquarius</name>
    <dbReference type="NCBI Taxonomy" id="2169400"/>
    <lineage>
        <taxon>Bacteria</taxon>
        <taxon>Pseudomonadati</taxon>
        <taxon>Pseudomonadota</taxon>
        <taxon>Alphaproteobacteria</taxon>
        <taxon>Rhodobacterales</taxon>
        <taxon>Paracoccaceae</taxon>
        <taxon>Paragemmobacter</taxon>
    </lineage>
</organism>
<reference evidence="2 3" key="1">
    <citation type="submission" date="2018-04" db="EMBL/GenBank/DDBJ databases">
        <title>Genome sequencing of Gemmobacter.</title>
        <authorList>
            <person name="Yi H."/>
            <person name="Baek M.-G."/>
        </authorList>
    </citation>
    <scope>NUCLEOTIDE SEQUENCE [LARGE SCALE GENOMIC DNA]</scope>
    <source>
        <strain evidence="2 3">HYN0069</strain>
        <plasmid evidence="3">Plasmid unnamed1</plasmid>
    </source>
</reference>
<gene>
    <name evidence="2" type="ORF">HYN69_18435</name>
</gene>
<geneLocation type="plasmid" evidence="2">
    <name>unnamed1</name>
</geneLocation>
<dbReference type="InterPro" id="IPR007345">
    <property type="entry name" value="Polysacch_pyruvyl_Trfase"/>
</dbReference>
<keyword evidence="3" id="KW-1185">Reference proteome</keyword>
<evidence type="ECO:0000259" key="1">
    <source>
        <dbReference type="Pfam" id="PF04230"/>
    </source>
</evidence>
<feature type="domain" description="Polysaccharide pyruvyl transferase" evidence="1">
    <location>
        <begin position="32"/>
        <end position="264"/>
    </location>
</feature>
<sequence>MLALVNQLSSVIASRVSRGEPYALVDYPDYNNPGDAAIWLGTRIVLEAVTGRVPDYVSTLKGFNAVACVSKIGDGCVFLLGGGSFGSLYGKHHARRLAAISALPRNRIVQLPFSLAGLDGAVIAETRRVVRSHPGITLIARDRATLSKATALFDVEILLAPDPAHAVTLKAPAPITAETWLLRRDQERDDEDAADVAGDRFDWVDIGRLRLLNRLGKLGLVLAPASACIAVMDRTAKLKVTAAVNRLAIGERVVTDRLHGMILAQMIGRDVAVRDNATGKVSAYLETWGASLAGVSIAGTERAA</sequence>
<dbReference type="EMBL" id="CP028919">
    <property type="protein sequence ID" value="AWB50582.1"/>
    <property type="molecule type" value="Genomic_DNA"/>
</dbReference>
<dbReference type="AlphaFoldDB" id="A0A2S0US34"/>
<accession>A0A2S0US34</accession>
<dbReference type="Pfam" id="PF04230">
    <property type="entry name" value="PS_pyruv_trans"/>
    <property type="match status" value="1"/>
</dbReference>
<evidence type="ECO:0000313" key="2">
    <source>
        <dbReference type="EMBL" id="AWB50582.1"/>
    </source>
</evidence>
<evidence type="ECO:0000313" key="3">
    <source>
        <dbReference type="Proteomes" id="UP000244496"/>
    </source>
</evidence>
<proteinExistence type="predicted"/>
<dbReference type="Proteomes" id="UP000244496">
    <property type="component" value="Plasmid unnamed1"/>
</dbReference>
<keyword evidence="2" id="KW-0614">Plasmid</keyword>
<name>A0A2S0US34_9RHOB</name>
<dbReference type="KEGG" id="geh:HYN69_18435"/>
<dbReference type="RefSeq" id="WP_108437387.1">
    <property type="nucleotide sequence ID" value="NZ_CP028919.1"/>
</dbReference>